<evidence type="ECO:0000313" key="1">
    <source>
        <dbReference type="EMBL" id="CAB4577509.1"/>
    </source>
</evidence>
<accession>A0A6J6EQ44</accession>
<gene>
    <name evidence="1" type="ORF">UFOPK1726_00663</name>
</gene>
<sequence>MLGMMEQHGLIDMKELSEISTMDKIEEQIGNSPKVECPLEHFFTPEIYTRKIFMPKDSIVVSLKHKTTHPFFILKGKVAVLREKENGEFEIEGMHEAGFMGITRTGTKRLLYNIEDTIWVTCHSNPDNIEDPNEIVLRLSEPNENPLIDTSKPEFSIWKKEVSPSLIHKELQIA</sequence>
<organism evidence="1">
    <name type="scientific">freshwater metagenome</name>
    <dbReference type="NCBI Taxonomy" id="449393"/>
    <lineage>
        <taxon>unclassified sequences</taxon>
        <taxon>metagenomes</taxon>
        <taxon>ecological metagenomes</taxon>
    </lineage>
</organism>
<reference evidence="1" key="1">
    <citation type="submission" date="2020-05" db="EMBL/GenBank/DDBJ databases">
        <authorList>
            <person name="Chiriac C."/>
            <person name="Salcher M."/>
            <person name="Ghai R."/>
            <person name="Kavagutti S V."/>
        </authorList>
    </citation>
    <scope>NUCLEOTIDE SEQUENCE</scope>
</reference>
<dbReference type="AlphaFoldDB" id="A0A6J6EQ44"/>
<proteinExistence type="predicted"/>
<protein>
    <submittedName>
        <fullName evidence="1">Unannotated protein</fullName>
    </submittedName>
</protein>
<name>A0A6J6EQ44_9ZZZZ</name>
<dbReference type="EMBL" id="CAEZTT010000068">
    <property type="protein sequence ID" value="CAB4577509.1"/>
    <property type="molecule type" value="Genomic_DNA"/>
</dbReference>